<evidence type="ECO:0000259" key="5">
    <source>
        <dbReference type="PROSITE" id="PS50865"/>
    </source>
</evidence>
<dbReference type="SUPFAM" id="SSF144232">
    <property type="entry name" value="HIT/MYND zinc finger-like"/>
    <property type="match status" value="1"/>
</dbReference>
<evidence type="ECO:0000256" key="3">
    <source>
        <dbReference type="ARBA" id="ARBA00022833"/>
    </source>
</evidence>
<proteinExistence type="predicted"/>
<dbReference type="AlphaFoldDB" id="A0AAD3CDP3"/>
<dbReference type="PROSITE" id="PS01360">
    <property type="entry name" value="ZF_MYND_1"/>
    <property type="match status" value="1"/>
</dbReference>
<dbReference type="GO" id="GO:0008270">
    <property type="term" value="F:zinc ion binding"/>
    <property type="evidence" value="ECO:0007669"/>
    <property type="project" value="UniProtKB-KW"/>
</dbReference>
<feature type="domain" description="MYND-type" evidence="5">
    <location>
        <begin position="203"/>
        <end position="247"/>
    </location>
</feature>
<protein>
    <recommendedName>
        <fullName evidence="5">MYND-type domain-containing protein</fullName>
    </recommendedName>
</protein>
<evidence type="ECO:0000313" key="7">
    <source>
        <dbReference type="Proteomes" id="UP001054902"/>
    </source>
</evidence>
<evidence type="ECO:0000256" key="1">
    <source>
        <dbReference type="ARBA" id="ARBA00022723"/>
    </source>
</evidence>
<keyword evidence="3" id="KW-0862">Zinc</keyword>
<comment type="caution">
    <text evidence="6">The sequence shown here is derived from an EMBL/GenBank/DDBJ whole genome shotgun (WGS) entry which is preliminary data.</text>
</comment>
<dbReference type="Pfam" id="PF01753">
    <property type="entry name" value="zf-MYND"/>
    <property type="match status" value="1"/>
</dbReference>
<accession>A0AAD3CDP3</accession>
<organism evidence="6 7">
    <name type="scientific">Chaetoceros tenuissimus</name>
    <dbReference type="NCBI Taxonomy" id="426638"/>
    <lineage>
        <taxon>Eukaryota</taxon>
        <taxon>Sar</taxon>
        <taxon>Stramenopiles</taxon>
        <taxon>Ochrophyta</taxon>
        <taxon>Bacillariophyta</taxon>
        <taxon>Coscinodiscophyceae</taxon>
        <taxon>Chaetocerotophycidae</taxon>
        <taxon>Chaetocerotales</taxon>
        <taxon>Chaetocerotaceae</taxon>
        <taxon>Chaetoceros</taxon>
    </lineage>
</organism>
<evidence type="ECO:0000313" key="6">
    <source>
        <dbReference type="EMBL" id="GFH43886.1"/>
    </source>
</evidence>
<dbReference type="EMBL" id="BLLK01000019">
    <property type="protein sequence ID" value="GFH43886.1"/>
    <property type="molecule type" value="Genomic_DNA"/>
</dbReference>
<keyword evidence="2 4" id="KW-0863">Zinc-finger</keyword>
<keyword evidence="1" id="KW-0479">Metal-binding</keyword>
<keyword evidence="7" id="KW-1185">Reference proteome</keyword>
<gene>
    <name evidence="6" type="ORF">CTEN210_00359</name>
</gene>
<dbReference type="Proteomes" id="UP001054902">
    <property type="component" value="Unassembled WGS sequence"/>
</dbReference>
<dbReference type="Gene3D" id="6.10.140.2220">
    <property type="match status" value="1"/>
</dbReference>
<reference evidence="6 7" key="1">
    <citation type="journal article" date="2021" name="Sci. Rep.">
        <title>The genome of the diatom Chaetoceros tenuissimus carries an ancient integrated fragment of an extant virus.</title>
        <authorList>
            <person name="Hongo Y."/>
            <person name="Kimura K."/>
            <person name="Takaki Y."/>
            <person name="Yoshida Y."/>
            <person name="Baba S."/>
            <person name="Kobayashi G."/>
            <person name="Nagasaki K."/>
            <person name="Hano T."/>
            <person name="Tomaru Y."/>
        </authorList>
    </citation>
    <scope>NUCLEOTIDE SEQUENCE [LARGE SCALE GENOMIC DNA]</scope>
    <source>
        <strain evidence="6 7">NIES-3715</strain>
    </source>
</reference>
<sequence>MKESTSSSTSATHSDDLPDNVFEEFFKWSFTIKFNSDHLTDRKFSKKAPTAALMLREGKVMIDTLERFDLKFSSPTSFLLNSLSSHFKSEGERLDFGQKLQAAFRKKKLKDESKESIEIYQKIFDEHAEKWSKRREISIQECRFYQKPAKEFNRQFTSDSKLLRKHQELESEMNLADISTDDFLRTFLVTALEPSSVRVRYQCWHCETNYEGEQRKLKTVCQGCECAQYCSRECQKENWKKGHQEKCKDIAGIWSIYHSNKKRVEKARRDGRILSESVLIRFTEMLLLFHVGGEHPIFGDETASPDDLLQHTESMPFELLPNEIKAMRMIAIALAVDNSRWDKESLQRLRMKTKDVYGYEEFSLNRFLVIYSRLQETSVVKGKPWDYFVIHDLKFHNTRYVETGRQPTHRFSDEILKGTGLVWQKLSDTEARDKMLIKIFLNFFKLYLKIFQKQMLYY</sequence>
<evidence type="ECO:0000256" key="2">
    <source>
        <dbReference type="ARBA" id="ARBA00022771"/>
    </source>
</evidence>
<name>A0AAD3CDP3_9STRA</name>
<dbReference type="PROSITE" id="PS50865">
    <property type="entry name" value="ZF_MYND_2"/>
    <property type="match status" value="1"/>
</dbReference>
<evidence type="ECO:0000256" key="4">
    <source>
        <dbReference type="PROSITE-ProRule" id="PRU00134"/>
    </source>
</evidence>
<dbReference type="InterPro" id="IPR002893">
    <property type="entry name" value="Znf_MYND"/>
</dbReference>